<dbReference type="Proteomes" id="UP000187158">
    <property type="component" value="Unassembled WGS sequence"/>
</dbReference>
<sequence>MTILGNENFRMELSDRGALQSLILQGDPSEMNWVVDPSYLKEAGYADTDKLFGEWTIELDGNIIKSTDLLPKITPEGKNRVFVDFEGAPIAIRLTYSLEDERLRWTIEAMNRSTQSVRINGLHVWFSLAYVMYRDENVQRNMSQSCAVFPHLGGDF</sequence>
<proteinExistence type="predicted"/>
<name>A0ABX3GJ81_9BACL</name>
<evidence type="ECO:0000313" key="2">
    <source>
        <dbReference type="Proteomes" id="UP000187158"/>
    </source>
</evidence>
<gene>
    <name evidence="1" type="ORF">BSO21_27745</name>
</gene>
<dbReference type="EMBL" id="MPVP01000305">
    <property type="protein sequence ID" value="OMD14387.1"/>
    <property type="molecule type" value="Genomic_DNA"/>
</dbReference>
<feature type="non-terminal residue" evidence="1">
    <location>
        <position position="156"/>
    </location>
</feature>
<accession>A0ABX3GJ81</accession>
<evidence type="ECO:0000313" key="1">
    <source>
        <dbReference type="EMBL" id="OMD14387.1"/>
    </source>
</evidence>
<organism evidence="1 2">
    <name type="scientific">Paenibacillus odorifer</name>
    <dbReference type="NCBI Taxonomy" id="189426"/>
    <lineage>
        <taxon>Bacteria</taxon>
        <taxon>Bacillati</taxon>
        <taxon>Bacillota</taxon>
        <taxon>Bacilli</taxon>
        <taxon>Bacillales</taxon>
        <taxon>Paenibacillaceae</taxon>
        <taxon>Paenibacillus</taxon>
    </lineage>
</organism>
<protein>
    <submittedName>
        <fullName evidence="1">Uncharacterized protein</fullName>
    </submittedName>
</protein>
<comment type="caution">
    <text evidence="1">The sequence shown here is derived from an EMBL/GenBank/DDBJ whole genome shotgun (WGS) entry which is preliminary data.</text>
</comment>
<keyword evidence="2" id="KW-1185">Reference proteome</keyword>
<reference evidence="1 2" key="1">
    <citation type="submission" date="2016-11" db="EMBL/GenBank/DDBJ databases">
        <title>Paenibacillus species isolates.</title>
        <authorList>
            <person name="Beno S.M."/>
        </authorList>
    </citation>
    <scope>NUCLEOTIDE SEQUENCE [LARGE SCALE GENOMIC DNA]</scope>
    <source>
        <strain evidence="1 2">FSL H7-0433</strain>
    </source>
</reference>